<feature type="domain" description="Apple" evidence="4">
    <location>
        <begin position="138"/>
        <end position="223"/>
    </location>
</feature>
<reference evidence="5 6" key="1">
    <citation type="journal article" date="2023" name="Sci. Data">
        <title>Genome assembly of the Korean intertidal mud-creeper Batillaria attramentaria.</title>
        <authorList>
            <person name="Patra A.K."/>
            <person name="Ho P.T."/>
            <person name="Jun S."/>
            <person name="Lee S.J."/>
            <person name="Kim Y."/>
            <person name="Won Y.J."/>
        </authorList>
    </citation>
    <scope>NUCLEOTIDE SEQUENCE [LARGE SCALE GENOMIC DNA]</scope>
    <source>
        <strain evidence="5">Wonlab-2016</strain>
    </source>
</reference>
<name>A0ABD0KD42_9CAEN</name>
<evidence type="ECO:0000259" key="4">
    <source>
        <dbReference type="PROSITE" id="PS50948"/>
    </source>
</evidence>
<dbReference type="Proteomes" id="UP001519460">
    <property type="component" value="Unassembled WGS sequence"/>
</dbReference>
<evidence type="ECO:0000256" key="1">
    <source>
        <dbReference type="ARBA" id="ARBA00022737"/>
    </source>
</evidence>
<dbReference type="Pfam" id="PF00024">
    <property type="entry name" value="PAN_1"/>
    <property type="match status" value="2"/>
</dbReference>
<gene>
    <name evidence="5" type="ORF">BaRGS_00023629</name>
</gene>
<dbReference type="InterPro" id="IPR003609">
    <property type="entry name" value="Pan_app"/>
</dbReference>
<dbReference type="Gene3D" id="3.50.4.10">
    <property type="entry name" value="Hepatocyte Growth Factor"/>
    <property type="match status" value="2"/>
</dbReference>
<organism evidence="5 6">
    <name type="scientific">Batillaria attramentaria</name>
    <dbReference type="NCBI Taxonomy" id="370345"/>
    <lineage>
        <taxon>Eukaryota</taxon>
        <taxon>Metazoa</taxon>
        <taxon>Spiralia</taxon>
        <taxon>Lophotrochozoa</taxon>
        <taxon>Mollusca</taxon>
        <taxon>Gastropoda</taxon>
        <taxon>Caenogastropoda</taxon>
        <taxon>Sorbeoconcha</taxon>
        <taxon>Cerithioidea</taxon>
        <taxon>Batillariidae</taxon>
        <taxon>Batillaria</taxon>
    </lineage>
</organism>
<keyword evidence="6" id="KW-1185">Reference proteome</keyword>
<feature type="chain" id="PRO_5044812110" description="Apple domain-containing protein" evidence="3">
    <location>
        <begin position="19"/>
        <end position="224"/>
    </location>
</feature>
<keyword evidence="1" id="KW-0677">Repeat</keyword>
<dbReference type="AlphaFoldDB" id="A0ABD0KD42"/>
<evidence type="ECO:0000256" key="3">
    <source>
        <dbReference type="SAM" id="SignalP"/>
    </source>
</evidence>
<dbReference type="EMBL" id="JACVVK020000199">
    <property type="protein sequence ID" value="KAK7485089.1"/>
    <property type="molecule type" value="Genomic_DNA"/>
</dbReference>
<dbReference type="SMART" id="SM00223">
    <property type="entry name" value="APPLE"/>
    <property type="match status" value="1"/>
</dbReference>
<dbReference type="PROSITE" id="PS50948">
    <property type="entry name" value="PAN"/>
    <property type="match status" value="2"/>
</dbReference>
<keyword evidence="3" id="KW-0732">Signal</keyword>
<keyword evidence="2" id="KW-1015">Disulfide bond</keyword>
<evidence type="ECO:0000313" key="6">
    <source>
        <dbReference type="Proteomes" id="UP001519460"/>
    </source>
</evidence>
<comment type="caution">
    <text evidence="5">The sequence shown here is derived from an EMBL/GenBank/DDBJ whole genome shotgun (WGS) entry which is preliminary data.</text>
</comment>
<feature type="signal peptide" evidence="3">
    <location>
        <begin position="1"/>
        <end position="18"/>
    </location>
</feature>
<accession>A0ABD0KD42</accession>
<protein>
    <recommendedName>
        <fullName evidence="4">Apple domain-containing protein</fullName>
    </recommendedName>
</protein>
<feature type="domain" description="Apple" evidence="4">
    <location>
        <begin position="31"/>
        <end position="105"/>
    </location>
</feature>
<proteinExistence type="predicted"/>
<sequence>MNAASCILLLFLPLSSVGIEMESRENRFSKCFDDDVTYDDHLLWSLAVSSRGECAVRCMGTEDCDTFTFTKGSPSGTCRLHFEVMPTLCPRSIATGSATYTMRQEPGPEPGSGPPTMHACTNHFDCATCIGFECFLACGESDLQQDYMKYPKSGIIGGNIAEHPSRTVDECKALCNANTECLTFEFYIPSGSCNLQNVTNLDVDPSKWERGIVPDWDLYQKMCA</sequence>
<evidence type="ECO:0000313" key="5">
    <source>
        <dbReference type="EMBL" id="KAK7485089.1"/>
    </source>
</evidence>
<evidence type="ECO:0000256" key="2">
    <source>
        <dbReference type="ARBA" id="ARBA00023157"/>
    </source>
</evidence>
<dbReference type="InterPro" id="IPR000177">
    <property type="entry name" value="Apple"/>
</dbReference>
<dbReference type="SUPFAM" id="SSF57414">
    <property type="entry name" value="Hairpin loop containing domain-like"/>
    <property type="match status" value="1"/>
</dbReference>